<evidence type="ECO:0000313" key="9">
    <source>
        <dbReference type="EMBL" id="KAE9087726.1"/>
    </source>
</evidence>
<evidence type="ECO:0000313" key="10">
    <source>
        <dbReference type="EMBL" id="KAE9099783.1"/>
    </source>
</evidence>
<evidence type="ECO:0000313" key="17">
    <source>
        <dbReference type="Proteomes" id="UP000460718"/>
    </source>
</evidence>
<proteinExistence type="inferred from homology"/>
<dbReference type="EMBL" id="QXGA01002323">
    <property type="protein sequence ID" value="KAE9099783.1"/>
    <property type="molecule type" value="Genomic_DNA"/>
</dbReference>
<evidence type="ECO:0000313" key="16">
    <source>
        <dbReference type="Proteomes" id="UP000441208"/>
    </source>
</evidence>
<name>A0A6A3R162_9STRA</name>
<dbReference type="InterPro" id="IPR023271">
    <property type="entry name" value="Aquaporin-like"/>
</dbReference>
<dbReference type="Proteomes" id="UP000460718">
    <property type="component" value="Unassembled WGS sequence"/>
</dbReference>
<keyword evidence="4 7" id="KW-0812">Transmembrane</keyword>
<dbReference type="PANTHER" id="PTHR43829:SF9">
    <property type="entry name" value="AQUAPORIN-9"/>
    <property type="match status" value="1"/>
</dbReference>
<evidence type="ECO:0008006" key="18">
    <source>
        <dbReference type="Google" id="ProtNLM"/>
    </source>
</evidence>
<dbReference type="Proteomes" id="UP000440732">
    <property type="component" value="Unassembled WGS sequence"/>
</dbReference>
<evidence type="ECO:0000256" key="2">
    <source>
        <dbReference type="ARBA" id="ARBA00006175"/>
    </source>
</evidence>
<dbReference type="EMBL" id="QXFZ01001606">
    <property type="protein sequence ID" value="KAE9087726.1"/>
    <property type="molecule type" value="Genomic_DNA"/>
</dbReference>
<evidence type="ECO:0000313" key="14">
    <source>
        <dbReference type="Proteomes" id="UP000437068"/>
    </source>
</evidence>
<dbReference type="EMBL" id="QXGB01001617">
    <property type="protein sequence ID" value="KAE9187970.1"/>
    <property type="molecule type" value="Genomic_DNA"/>
</dbReference>
<dbReference type="InterPro" id="IPR050363">
    <property type="entry name" value="MIP/Aquaporin"/>
</dbReference>
<dbReference type="Proteomes" id="UP000433483">
    <property type="component" value="Unassembled WGS sequence"/>
</dbReference>
<dbReference type="GO" id="GO:0015254">
    <property type="term" value="F:glycerol channel activity"/>
    <property type="evidence" value="ECO:0007669"/>
    <property type="project" value="TreeGrafter"/>
</dbReference>
<comment type="similarity">
    <text evidence="2 7">Belongs to the MIP/aquaporin (TC 1.A.8) family.</text>
</comment>
<dbReference type="Proteomes" id="UP000437068">
    <property type="component" value="Unassembled WGS sequence"/>
</dbReference>
<evidence type="ECO:0000256" key="7">
    <source>
        <dbReference type="RuleBase" id="RU000477"/>
    </source>
</evidence>
<dbReference type="GO" id="GO:0015250">
    <property type="term" value="F:water channel activity"/>
    <property type="evidence" value="ECO:0007669"/>
    <property type="project" value="TreeGrafter"/>
</dbReference>
<sequence length="101" mass="10852">MICFGMGVNNQVVLSEESNGTWLSINMAWGIAVLMGVYCSEGVGGAHLNCAVSFAHAVYGRLPWWKLPGYCVSQVVGSVAPIYIEKLIGICCRAIILIVQC</sequence>
<dbReference type="SUPFAM" id="SSF81338">
    <property type="entry name" value="Aquaporin-like"/>
    <property type="match status" value="1"/>
</dbReference>
<dbReference type="Gene3D" id="1.20.1080.10">
    <property type="entry name" value="Glycerol uptake facilitator protein"/>
    <property type="match status" value="1"/>
</dbReference>
<organism evidence="9 16">
    <name type="scientific">Phytophthora fragariae</name>
    <dbReference type="NCBI Taxonomy" id="53985"/>
    <lineage>
        <taxon>Eukaryota</taxon>
        <taxon>Sar</taxon>
        <taxon>Stramenopiles</taxon>
        <taxon>Oomycota</taxon>
        <taxon>Peronosporomycetes</taxon>
        <taxon>Peronosporales</taxon>
        <taxon>Peronosporaceae</taxon>
        <taxon>Phytophthora</taxon>
    </lineage>
</organism>
<evidence type="ECO:0000256" key="1">
    <source>
        <dbReference type="ARBA" id="ARBA00004141"/>
    </source>
</evidence>
<comment type="caution">
    <text evidence="9">The sequence shown here is derived from an EMBL/GenBank/DDBJ whole genome shotgun (WGS) entry which is preliminary data.</text>
</comment>
<keyword evidence="13" id="KW-1185">Reference proteome</keyword>
<dbReference type="PANTHER" id="PTHR43829">
    <property type="entry name" value="AQUAPORIN OR AQUAGLYCEROPORIN RELATED"/>
    <property type="match status" value="1"/>
</dbReference>
<keyword evidence="6" id="KW-0472">Membrane</keyword>
<protein>
    <recommendedName>
        <fullName evidence="18">Aquaporin</fullName>
    </recommendedName>
</protein>
<dbReference type="EMBL" id="QXFW01002265">
    <property type="protein sequence ID" value="KAE8980298.1"/>
    <property type="molecule type" value="Genomic_DNA"/>
</dbReference>
<dbReference type="AlphaFoldDB" id="A0A6A3R162"/>
<gene>
    <name evidence="12" type="ORF">PF001_g22972</name>
    <name evidence="11" type="ORF">PF005_g20250</name>
    <name evidence="10" type="ORF">PF006_g23061</name>
    <name evidence="9" type="ORF">PF007_g20268</name>
    <name evidence="8" type="ORF">PF011_g22500</name>
</gene>
<evidence type="ECO:0000313" key="15">
    <source>
        <dbReference type="Proteomes" id="UP000440732"/>
    </source>
</evidence>
<keyword evidence="5" id="KW-1133">Transmembrane helix</keyword>
<dbReference type="EMBL" id="QXGE01002286">
    <property type="protein sequence ID" value="KAE9283192.1"/>
    <property type="molecule type" value="Genomic_DNA"/>
</dbReference>
<keyword evidence="3 7" id="KW-0813">Transport</keyword>
<dbReference type="Proteomes" id="UP000441208">
    <property type="component" value="Unassembled WGS sequence"/>
</dbReference>
<evidence type="ECO:0000256" key="3">
    <source>
        <dbReference type="ARBA" id="ARBA00022448"/>
    </source>
</evidence>
<evidence type="ECO:0000256" key="6">
    <source>
        <dbReference type="ARBA" id="ARBA00023136"/>
    </source>
</evidence>
<evidence type="ECO:0000313" key="11">
    <source>
        <dbReference type="EMBL" id="KAE9187970.1"/>
    </source>
</evidence>
<evidence type="ECO:0000313" key="13">
    <source>
        <dbReference type="Proteomes" id="UP000433483"/>
    </source>
</evidence>
<accession>A0A6A3R162</accession>
<dbReference type="GO" id="GO:0005886">
    <property type="term" value="C:plasma membrane"/>
    <property type="evidence" value="ECO:0007669"/>
    <property type="project" value="TreeGrafter"/>
</dbReference>
<comment type="subcellular location">
    <subcellularLocation>
        <location evidence="1">Membrane</location>
        <topology evidence="1">Multi-pass membrane protein</topology>
    </subcellularLocation>
</comment>
<reference evidence="13 14" key="1">
    <citation type="submission" date="2018-08" db="EMBL/GenBank/DDBJ databases">
        <title>Genomic investigation of the strawberry pathogen Phytophthora fragariae indicates pathogenicity is determined by transcriptional variation in three key races.</title>
        <authorList>
            <person name="Adams T.M."/>
            <person name="Armitage A.D."/>
            <person name="Sobczyk M.K."/>
            <person name="Bates H.J."/>
            <person name="Dunwell J.M."/>
            <person name="Nellist C.F."/>
            <person name="Harrison R.J."/>
        </authorList>
    </citation>
    <scope>NUCLEOTIDE SEQUENCE [LARGE SCALE GENOMIC DNA]</scope>
    <source>
        <strain evidence="12 14">A4</strain>
        <strain evidence="11 13">NOV-27</strain>
        <strain evidence="10 15">NOV-5</strain>
        <strain evidence="9 16">NOV-71</strain>
        <strain evidence="8 17">SCRP245</strain>
    </source>
</reference>
<evidence type="ECO:0000313" key="8">
    <source>
        <dbReference type="EMBL" id="KAE8980298.1"/>
    </source>
</evidence>
<dbReference type="InterPro" id="IPR000425">
    <property type="entry name" value="MIP"/>
</dbReference>
<evidence type="ECO:0000256" key="5">
    <source>
        <dbReference type="ARBA" id="ARBA00022989"/>
    </source>
</evidence>
<dbReference type="OrthoDB" id="3222at2759"/>
<dbReference type="PRINTS" id="PR00783">
    <property type="entry name" value="MINTRINSICP"/>
</dbReference>
<evidence type="ECO:0000256" key="4">
    <source>
        <dbReference type="ARBA" id="ARBA00022692"/>
    </source>
</evidence>
<evidence type="ECO:0000313" key="12">
    <source>
        <dbReference type="EMBL" id="KAE9283192.1"/>
    </source>
</evidence>
<dbReference type="Pfam" id="PF00230">
    <property type="entry name" value="MIP"/>
    <property type="match status" value="1"/>
</dbReference>